<evidence type="ECO:0000313" key="3">
    <source>
        <dbReference type="Proteomes" id="UP000004344"/>
    </source>
</evidence>
<evidence type="ECO:0000259" key="1">
    <source>
        <dbReference type="Pfam" id="PF01385"/>
    </source>
</evidence>
<reference evidence="2 3" key="1">
    <citation type="submission" date="2011-09" db="EMBL/GenBank/DDBJ databases">
        <title>The draft genome of Fischerella sp. JSC-11.</title>
        <authorList>
            <consortium name="US DOE Joint Genome Institute (JGI-PGF)"/>
            <person name="Lucas S."/>
            <person name="Han J."/>
            <person name="Lapidus A."/>
            <person name="Cheng J.-F."/>
            <person name="Goodwin L."/>
            <person name="Pitluck S."/>
            <person name="Peters L."/>
            <person name="Land M.L."/>
            <person name="Hauser L."/>
            <person name="Sarkisova S."/>
            <person name="Bryant D.A."/>
            <person name="Brown I."/>
            <person name="Woyke T.J."/>
        </authorList>
    </citation>
    <scope>NUCLEOTIDE SEQUENCE [LARGE SCALE GENOMIC DNA]</scope>
    <source>
        <strain evidence="2 3">JSC-11</strain>
    </source>
</reference>
<proteinExistence type="predicted"/>
<evidence type="ECO:0000313" key="2">
    <source>
        <dbReference type="EMBL" id="EHC17989.1"/>
    </source>
</evidence>
<dbReference type="AlphaFoldDB" id="G6FQA4"/>
<organism evidence="2 3">
    <name type="scientific">Fischerella thermalis JSC-11</name>
    <dbReference type="NCBI Taxonomy" id="741277"/>
    <lineage>
        <taxon>Bacteria</taxon>
        <taxon>Bacillati</taxon>
        <taxon>Cyanobacteriota</taxon>
        <taxon>Cyanophyceae</taxon>
        <taxon>Nostocales</taxon>
        <taxon>Hapalosiphonaceae</taxon>
        <taxon>Fischerella</taxon>
    </lineage>
</organism>
<dbReference type="InterPro" id="IPR001959">
    <property type="entry name" value="Transposase"/>
</dbReference>
<dbReference type="Proteomes" id="UP000004344">
    <property type="component" value="Unassembled WGS sequence"/>
</dbReference>
<name>G6FQA4_9CYAN</name>
<dbReference type="Pfam" id="PF01385">
    <property type="entry name" value="OrfB_IS605"/>
    <property type="match status" value="1"/>
</dbReference>
<dbReference type="EMBL" id="AGIZ01000003">
    <property type="protein sequence ID" value="EHC17989.1"/>
    <property type="molecule type" value="Genomic_DNA"/>
</dbReference>
<dbReference type="GeneID" id="93209826"/>
<accession>G6FQA4</accession>
<feature type="domain" description="Probable transposase IS891/IS1136/IS1341" evidence="1">
    <location>
        <begin position="1"/>
        <end position="91"/>
    </location>
</feature>
<dbReference type="PATRIC" id="fig|741277.3.peg.1237"/>
<protein>
    <submittedName>
        <fullName evidence="2">Transposase IS891/IS1136/IS1341 family</fullName>
    </submittedName>
</protein>
<keyword evidence="3" id="KW-1185">Reference proteome</keyword>
<sequence length="255" mass="28825">MGLKAFLVDDSGEEIAIPQHYRKAEKHLKRLQRLLSRKKKGSNRRKEAIKRIAKAHLKVANQRKDFHYKTAKKLLSQGKHVAHEKLNIKGIACDRGESKRYFSRLLKLRSPASVSDFGQVFDNSLRICVRAASLQENRLRLNMGQTKLFVPLQYQEAFRYFIDRTQQGSKNRGIIHALFVFKEAVEHHGLIGGAAIAGRQGVEDGGINQALNRLTNRGKSWNSSDWSKFCRAGAQARASSAMVSPAMRSNTPWGM</sequence>
<comment type="caution">
    <text evidence="2">The sequence shown here is derived from an EMBL/GenBank/DDBJ whole genome shotgun (WGS) entry which is preliminary data.</text>
</comment>
<dbReference type="RefSeq" id="WP_009455329.1">
    <property type="nucleotide sequence ID" value="NZ_AGIZ01000003.1"/>
</dbReference>
<gene>
    <name evidence="2" type="ORF">FJSC11DRAFT_1051</name>
</gene>